<evidence type="ECO:0000313" key="19">
    <source>
        <dbReference type="Proteomes" id="UP001377337"/>
    </source>
</evidence>
<dbReference type="Proteomes" id="UP001377337">
    <property type="component" value="Chromosome"/>
</dbReference>
<reference evidence="18 19" key="1">
    <citation type="submission" date="2024-02" db="EMBL/GenBank/DDBJ databases">
        <title>Seven novel Bacillus-like species.</title>
        <authorList>
            <person name="Liu G."/>
        </authorList>
    </citation>
    <scope>NUCLEOTIDE SEQUENCE [LARGE SCALE GENOMIC DNA]</scope>
    <source>
        <strain evidence="18 19">FJAT-52054</strain>
    </source>
</reference>
<comment type="catalytic activity">
    <reaction evidence="16 17">
        <text>di-trans,octa-cis-undecaprenyl diphosphate + H2O = di-trans,octa-cis-undecaprenyl phosphate + phosphate + H(+)</text>
        <dbReference type="Rhea" id="RHEA:28094"/>
        <dbReference type="ChEBI" id="CHEBI:15377"/>
        <dbReference type="ChEBI" id="CHEBI:15378"/>
        <dbReference type="ChEBI" id="CHEBI:43474"/>
        <dbReference type="ChEBI" id="CHEBI:58405"/>
        <dbReference type="ChEBI" id="CHEBI:60392"/>
        <dbReference type="EC" id="3.6.1.27"/>
    </reaction>
</comment>
<proteinExistence type="inferred from homology"/>
<keyword evidence="8 17" id="KW-0133">Cell shape</keyword>
<evidence type="ECO:0000256" key="4">
    <source>
        <dbReference type="ARBA" id="ARBA00021581"/>
    </source>
</evidence>
<feature type="transmembrane region" description="Helical" evidence="17">
    <location>
        <begin position="173"/>
        <end position="193"/>
    </location>
</feature>
<feature type="transmembrane region" description="Helical" evidence="17">
    <location>
        <begin position="205"/>
        <end position="231"/>
    </location>
</feature>
<keyword evidence="6 17" id="KW-0812">Transmembrane</keyword>
<evidence type="ECO:0000256" key="1">
    <source>
        <dbReference type="ARBA" id="ARBA00004651"/>
    </source>
</evidence>
<dbReference type="HAMAP" id="MF_01006">
    <property type="entry name" value="Undec_diphosphatase"/>
    <property type="match status" value="1"/>
</dbReference>
<evidence type="ECO:0000256" key="7">
    <source>
        <dbReference type="ARBA" id="ARBA00022801"/>
    </source>
</evidence>
<comment type="miscellaneous">
    <text evidence="17">Bacitracin is thought to be involved in the inhibition of peptidoglycan synthesis by sequestering undecaprenyl diphosphate, thereby reducing the pool of lipid carrier available.</text>
</comment>
<evidence type="ECO:0000256" key="5">
    <source>
        <dbReference type="ARBA" id="ARBA00022475"/>
    </source>
</evidence>
<dbReference type="PANTHER" id="PTHR30622">
    <property type="entry name" value="UNDECAPRENYL-DIPHOSPHATASE"/>
    <property type="match status" value="1"/>
</dbReference>
<dbReference type="EMBL" id="CP147407">
    <property type="protein sequence ID" value="WXB98318.1"/>
    <property type="molecule type" value="Genomic_DNA"/>
</dbReference>
<evidence type="ECO:0000256" key="11">
    <source>
        <dbReference type="ARBA" id="ARBA00023136"/>
    </source>
</evidence>
<evidence type="ECO:0000256" key="6">
    <source>
        <dbReference type="ARBA" id="ARBA00022692"/>
    </source>
</evidence>
<dbReference type="PANTHER" id="PTHR30622:SF4">
    <property type="entry name" value="UNDECAPRENYL-DIPHOSPHATASE"/>
    <property type="match status" value="1"/>
</dbReference>
<comment type="subcellular location">
    <subcellularLocation>
        <location evidence="1 17">Cell membrane</location>
        <topology evidence="1 17">Multi-pass membrane protein</topology>
    </subcellularLocation>
</comment>
<evidence type="ECO:0000256" key="9">
    <source>
        <dbReference type="ARBA" id="ARBA00022984"/>
    </source>
</evidence>
<feature type="transmembrane region" description="Helical" evidence="17">
    <location>
        <begin position="6"/>
        <end position="29"/>
    </location>
</feature>
<evidence type="ECO:0000256" key="15">
    <source>
        <dbReference type="ARBA" id="ARBA00032932"/>
    </source>
</evidence>
<comment type="function">
    <text evidence="17">Catalyzes the dephosphorylation of undecaprenyl diphosphate (UPP). Confers resistance to bacitracin.</text>
</comment>
<evidence type="ECO:0000313" key="18">
    <source>
        <dbReference type="EMBL" id="WXB98318.1"/>
    </source>
</evidence>
<keyword evidence="7 17" id="KW-0378">Hydrolase</keyword>
<evidence type="ECO:0000256" key="16">
    <source>
        <dbReference type="ARBA" id="ARBA00047594"/>
    </source>
</evidence>
<name>A0ABZ2NKM3_9BACI</name>
<sequence length="259" mass="28339">MNWLEAAILGLIQGLTEFLPVSSTGHLYLGRKLFGLQDAGLFLDTMLHIGTFIALVVFYKDILWKMAKRPFSRIVFLLAAGTIPAVAAGLLFKDFFDGISKTGMTIGWEFIFTAVFLLYADQIKKGDRKLDDLTLSDAIWIGSFQALAIFPAVSRSGLTIAGALMRGIDKKTAAYFSFLLSIPAVFGALLFQLKDLAEYTGPSIGFPSMLIATTTSAIFGYLAVAFMISFVKKHSLKWFALYVFGLGAGILLLQGLKIF</sequence>
<keyword evidence="11 17" id="KW-0472">Membrane</keyword>
<comment type="similarity">
    <text evidence="2 17">Belongs to the UppP family.</text>
</comment>
<protein>
    <recommendedName>
        <fullName evidence="4 17">Undecaprenyl-diphosphatase</fullName>
        <ecNumber evidence="3 17">3.6.1.27</ecNumber>
    </recommendedName>
    <alternativeName>
        <fullName evidence="15 17">Bacitracin resistance protein</fullName>
    </alternativeName>
    <alternativeName>
        <fullName evidence="14 17">Undecaprenyl pyrophosphate phosphatase</fullName>
    </alternativeName>
</protein>
<organism evidence="18 19">
    <name type="scientific">Metabacillus sediminis</name>
    <dbReference type="NCBI Taxonomy" id="3117746"/>
    <lineage>
        <taxon>Bacteria</taxon>
        <taxon>Bacillati</taxon>
        <taxon>Bacillota</taxon>
        <taxon>Bacilli</taxon>
        <taxon>Bacillales</taxon>
        <taxon>Bacillaceae</taxon>
        <taxon>Metabacillus</taxon>
    </lineage>
</organism>
<evidence type="ECO:0000256" key="2">
    <source>
        <dbReference type="ARBA" id="ARBA00010621"/>
    </source>
</evidence>
<dbReference type="GO" id="GO:0050380">
    <property type="term" value="F:undecaprenyl-diphosphatase activity"/>
    <property type="evidence" value="ECO:0007669"/>
    <property type="project" value="UniProtKB-EC"/>
</dbReference>
<keyword evidence="12 17" id="KW-0046">Antibiotic resistance</keyword>
<dbReference type="EC" id="3.6.1.27" evidence="3 17"/>
<keyword evidence="10 17" id="KW-1133">Transmembrane helix</keyword>
<dbReference type="InterPro" id="IPR003824">
    <property type="entry name" value="UppP"/>
</dbReference>
<evidence type="ECO:0000256" key="10">
    <source>
        <dbReference type="ARBA" id="ARBA00022989"/>
    </source>
</evidence>
<dbReference type="RefSeq" id="WP_338781296.1">
    <property type="nucleotide sequence ID" value="NZ_CP147407.1"/>
</dbReference>
<evidence type="ECO:0000256" key="3">
    <source>
        <dbReference type="ARBA" id="ARBA00012374"/>
    </source>
</evidence>
<evidence type="ECO:0000256" key="17">
    <source>
        <dbReference type="HAMAP-Rule" id="MF_01006"/>
    </source>
</evidence>
<keyword evidence="5 17" id="KW-1003">Cell membrane</keyword>
<evidence type="ECO:0000256" key="13">
    <source>
        <dbReference type="ARBA" id="ARBA00023316"/>
    </source>
</evidence>
<keyword evidence="9 17" id="KW-0573">Peptidoglycan synthesis</keyword>
<evidence type="ECO:0000256" key="14">
    <source>
        <dbReference type="ARBA" id="ARBA00032707"/>
    </source>
</evidence>
<dbReference type="Pfam" id="PF02673">
    <property type="entry name" value="BacA"/>
    <property type="match status" value="1"/>
</dbReference>
<feature type="transmembrane region" description="Helical" evidence="17">
    <location>
        <begin position="104"/>
        <end position="120"/>
    </location>
</feature>
<keyword evidence="19" id="KW-1185">Reference proteome</keyword>
<gene>
    <name evidence="17" type="primary">uppP</name>
    <name evidence="18" type="ORF">WCV65_07560</name>
</gene>
<accession>A0ABZ2NKM3</accession>
<feature type="transmembrane region" description="Helical" evidence="17">
    <location>
        <begin position="71"/>
        <end position="92"/>
    </location>
</feature>
<evidence type="ECO:0000256" key="12">
    <source>
        <dbReference type="ARBA" id="ARBA00023251"/>
    </source>
</evidence>
<evidence type="ECO:0000256" key="8">
    <source>
        <dbReference type="ARBA" id="ARBA00022960"/>
    </source>
</evidence>
<feature type="transmembrane region" description="Helical" evidence="17">
    <location>
        <begin position="238"/>
        <end position="256"/>
    </location>
</feature>
<keyword evidence="13 17" id="KW-0961">Cell wall biogenesis/degradation</keyword>
<feature type="transmembrane region" description="Helical" evidence="17">
    <location>
        <begin position="41"/>
        <end position="59"/>
    </location>
</feature>